<accession>A0A7J8AVT3</accession>
<evidence type="ECO:0000313" key="3">
    <source>
        <dbReference type="Proteomes" id="UP000585614"/>
    </source>
</evidence>
<reference evidence="2 3" key="1">
    <citation type="journal article" date="2020" name="Nature">
        <title>Six reference-quality genomes reveal evolution of bat adaptations.</title>
        <authorList>
            <person name="Jebb D."/>
            <person name="Huang Z."/>
            <person name="Pippel M."/>
            <person name="Hughes G.M."/>
            <person name="Lavrichenko K."/>
            <person name="Devanna P."/>
            <person name="Winkler S."/>
            <person name="Jermiin L.S."/>
            <person name="Skirmuntt E.C."/>
            <person name="Katzourakis A."/>
            <person name="Burkitt-Gray L."/>
            <person name="Ray D.A."/>
            <person name="Sullivan K.A.M."/>
            <person name="Roscito J.G."/>
            <person name="Kirilenko B.M."/>
            <person name="Davalos L.M."/>
            <person name="Corthals A.P."/>
            <person name="Power M.L."/>
            <person name="Jones G."/>
            <person name="Ransome R.D."/>
            <person name="Dechmann D.K.N."/>
            <person name="Locatelli A.G."/>
            <person name="Puechmaille S.J."/>
            <person name="Fedrigo O."/>
            <person name="Jarvis E.D."/>
            <person name="Hiller M."/>
            <person name="Vernes S.C."/>
            <person name="Myers E.W."/>
            <person name="Teeling E.C."/>
        </authorList>
    </citation>
    <scope>NUCLEOTIDE SEQUENCE [LARGE SCALE GENOMIC DNA]</scope>
    <source>
        <strain evidence="2">MRhiFer1</strain>
        <tissue evidence="2">Lung</tissue>
    </source>
</reference>
<evidence type="ECO:0000313" key="2">
    <source>
        <dbReference type="EMBL" id="KAF6390306.1"/>
    </source>
</evidence>
<feature type="compositionally biased region" description="Polar residues" evidence="1">
    <location>
        <begin position="32"/>
        <end position="56"/>
    </location>
</feature>
<gene>
    <name evidence="2" type="ORF">mRhiFer1_007880</name>
</gene>
<protein>
    <submittedName>
        <fullName evidence="2">Uncharacterized protein</fullName>
    </submittedName>
</protein>
<organism evidence="2 3">
    <name type="scientific">Rhinolophus ferrumequinum</name>
    <name type="common">Greater horseshoe bat</name>
    <dbReference type="NCBI Taxonomy" id="59479"/>
    <lineage>
        <taxon>Eukaryota</taxon>
        <taxon>Metazoa</taxon>
        <taxon>Chordata</taxon>
        <taxon>Craniata</taxon>
        <taxon>Vertebrata</taxon>
        <taxon>Euteleostomi</taxon>
        <taxon>Mammalia</taxon>
        <taxon>Eutheria</taxon>
        <taxon>Laurasiatheria</taxon>
        <taxon>Chiroptera</taxon>
        <taxon>Yinpterochiroptera</taxon>
        <taxon>Rhinolophoidea</taxon>
        <taxon>Rhinolophidae</taxon>
        <taxon>Rhinolophinae</taxon>
        <taxon>Rhinolophus</taxon>
    </lineage>
</organism>
<dbReference type="Proteomes" id="UP000585614">
    <property type="component" value="Unassembled WGS sequence"/>
</dbReference>
<feature type="compositionally biased region" description="Basic residues" evidence="1">
    <location>
        <begin position="94"/>
        <end position="111"/>
    </location>
</feature>
<feature type="region of interest" description="Disordered" evidence="1">
    <location>
        <begin position="194"/>
        <end position="221"/>
    </location>
</feature>
<evidence type="ECO:0000256" key="1">
    <source>
        <dbReference type="SAM" id="MobiDB-lite"/>
    </source>
</evidence>
<feature type="region of interest" description="Disordered" evidence="1">
    <location>
        <begin position="88"/>
        <end position="114"/>
    </location>
</feature>
<feature type="compositionally biased region" description="Low complexity" evidence="1">
    <location>
        <begin position="9"/>
        <end position="24"/>
    </location>
</feature>
<dbReference type="EMBL" id="JACAGC010000001">
    <property type="protein sequence ID" value="KAF6390306.1"/>
    <property type="molecule type" value="Genomic_DNA"/>
</dbReference>
<comment type="caution">
    <text evidence="2">The sequence shown here is derived from an EMBL/GenBank/DDBJ whole genome shotgun (WGS) entry which is preliminary data.</text>
</comment>
<feature type="region of interest" description="Disordered" evidence="1">
    <location>
        <begin position="1"/>
        <end position="61"/>
    </location>
</feature>
<feature type="compositionally biased region" description="Basic residues" evidence="1">
    <location>
        <begin position="208"/>
        <end position="221"/>
    </location>
</feature>
<sequence length="521" mass="56793">MEKDIVTHTDASTTQASSTDSAAAPEGALPAVQSSFEDSTLAASSGENVGQKSMGQGENDEMEKRSVFRMCPSVETAALCRRVTPGHVALQKANSRRNTGKKNSHKRRNRRKSEDVYLPWPLTLQTQVSSAVPVLGQTCVVGALPVANTGVNVVHENREPMGNGEKENVSVLTETCKVSAGALLPAASPVLPSPEGGSLADNGEIKLGKRNSQKGKNHKNKKIMASPWPLTVQAWASFTSPAQVQASFAGTSSSNIDEVNVEHGSRGQKGEIAKRAVATLYQSTQASAPGPTVALGQASLDGTPLVADSGINARKKHRWKRRNRKEKSDLAHPWPLTVQAWASFTTAGPVQTPLQDKSPASMVVNVGQDGWPQLENEEVTKFIIPWPVTVQTGAPILATVPGQAYPQGALFLEDMQTRRRPGWGVGEQVQSSAEQMVEPYQVWRHPERYLGHQNFWECTVMNFARQVDYCYWREICSQERMQALTLNGAHTHISTSMMGMQGPERERAESQTVYMGRWEGF</sequence>
<proteinExistence type="predicted"/>
<dbReference type="AlphaFoldDB" id="A0A7J8AVT3"/>
<name>A0A7J8AVT3_RHIFE</name>